<dbReference type="HOGENOM" id="CLU_062794_1_0_9"/>
<gene>
    <name evidence="4" type="ordered locus">Apre_0351</name>
</gene>
<dbReference type="PANTHER" id="PTHR11638">
    <property type="entry name" value="ATP-DEPENDENT CLP PROTEASE"/>
    <property type="match status" value="1"/>
</dbReference>
<dbReference type="EMBL" id="CP001708">
    <property type="protein sequence ID" value="ACV28400.1"/>
    <property type="molecule type" value="Genomic_DNA"/>
</dbReference>
<evidence type="ECO:0000313" key="4">
    <source>
        <dbReference type="EMBL" id="ACV28400.1"/>
    </source>
</evidence>
<dbReference type="Gene3D" id="3.40.50.300">
    <property type="entry name" value="P-loop containing nucleotide triphosphate hydrolases"/>
    <property type="match status" value="1"/>
</dbReference>
<dbReference type="GO" id="GO:0016887">
    <property type="term" value="F:ATP hydrolysis activity"/>
    <property type="evidence" value="ECO:0007669"/>
    <property type="project" value="InterPro"/>
</dbReference>
<dbReference type="PANTHER" id="PTHR11638:SF18">
    <property type="entry name" value="HEAT SHOCK PROTEIN 104"/>
    <property type="match status" value="1"/>
</dbReference>
<dbReference type="Pfam" id="PF07724">
    <property type="entry name" value="AAA_2"/>
    <property type="match status" value="1"/>
</dbReference>
<dbReference type="InterPro" id="IPR003959">
    <property type="entry name" value="ATPase_AAA_core"/>
</dbReference>
<reference evidence="4 5" key="1">
    <citation type="journal article" date="2009" name="Stand. Genomic Sci.">
        <title>Complete genome sequence of Anaerococcus prevotii type strain (PC1).</title>
        <authorList>
            <person name="Labutti K."/>
            <person name="Pukall R."/>
            <person name="Steenblock K."/>
            <person name="Glavina Del Rio T."/>
            <person name="Tice H."/>
            <person name="Copeland A."/>
            <person name="Cheng J.F."/>
            <person name="Lucas S."/>
            <person name="Chen F."/>
            <person name="Nolan M."/>
            <person name="Bruce D."/>
            <person name="Goodwin L."/>
            <person name="Pitluck S."/>
            <person name="Ivanova N."/>
            <person name="Mavromatis K."/>
            <person name="Ovchinnikova G."/>
            <person name="Pati A."/>
            <person name="Chen A."/>
            <person name="Palaniappan K."/>
            <person name="Land M."/>
            <person name="Hauser L."/>
            <person name="Chang Y.J."/>
            <person name="Jeffries C.D."/>
            <person name="Chain P."/>
            <person name="Saunders E."/>
            <person name="Brettin T."/>
            <person name="Detter J.C."/>
            <person name="Han C."/>
            <person name="Goker M."/>
            <person name="Bristow J."/>
            <person name="Eisen J.A."/>
            <person name="Markowitz V."/>
            <person name="Hugenholtz P."/>
            <person name="Kyrpides N.C."/>
            <person name="Klenk H.P."/>
            <person name="Lapidus A."/>
        </authorList>
    </citation>
    <scope>NUCLEOTIDE SEQUENCE [LARGE SCALE GENOMIC DNA]</scope>
    <source>
        <strain evidence="5">ATCC 9321 / DSM 20548 / JCM 6508 / NCTC 11806 / PC1</strain>
    </source>
</reference>
<dbReference type="AlphaFoldDB" id="C7RFY9"/>
<keyword evidence="1" id="KW-0547">Nucleotide-binding</keyword>
<sequence>MNIIFYGPDNAFKELVPKNNSVSLTQVFKEEDLRDKNKNSNTEYLNHLSYETLIVHSFEISLLTIAGINGFNFLFKNYRIQNLYIQNPPREIERQIVSLGDDYNIINYEYNEIDLDNFNKFRFDFDKEILGQNDARDDIAKQLYSLVKGYNNRKPIVLMLYGPTGVGKTETAKFISKILNQNLFRKQFSMNQTNDQINYVFGASPQDKSLARDLLNRESNVILFDEFDKMHPLFYQAFYQMFDEGIYEDKNYNVNLENSIIICTSNFRNEDEIRSTVGAPIFSRFDDFIEFKPLDIGSVTELVLINYSEIVNKLDYEDKRIIENLNTLSKLLSESNGLKNARSINKWVKNVIMQVLIKSHDIHK</sequence>
<dbReference type="PRINTS" id="PR00300">
    <property type="entry name" value="CLPPROTEASEA"/>
</dbReference>
<dbReference type="InterPro" id="IPR050130">
    <property type="entry name" value="ClpA_ClpB"/>
</dbReference>
<protein>
    <submittedName>
        <fullName evidence="4">ATPase AAA-2 domain protein</fullName>
    </submittedName>
</protein>
<dbReference type="RefSeq" id="WP_015777313.1">
    <property type="nucleotide sequence ID" value="NC_013171.1"/>
</dbReference>
<feature type="domain" description="AAA+ ATPase" evidence="3">
    <location>
        <begin position="154"/>
        <end position="295"/>
    </location>
</feature>
<dbReference type="InterPro" id="IPR003593">
    <property type="entry name" value="AAA+_ATPase"/>
</dbReference>
<name>C7RFY9_ANAPD</name>
<dbReference type="GO" id="GO:0005524">
    <property type="term" value="F:ATP binding"/>
    <property type="evidence" value="ECO:0007669"/>
    <property type="project" value="UniProtKB-KW"/>
</dbReference>
<dbReference type="GO" id="GO:0034605">
    <property type="term" value="P:cellular response to heat"/>
    <property type="evidence" value="ECO:0007669"/>
    <property type="project" value="TreeGrafter"/>
</dbReference>
<dbReference type="OrthoDB" id="9806903at2"/>
<dbReference type="STRING" id="525919.Apre_0351"/>
<dbReference type="GO" id="GO:0005737">
    <property type="term" value="C:cytoplasm"/>
    <property type="evidence" value="ECO:0007669"/>
    <property type="project" value="TreeGrafter"/>
</dbReference>
<keyword evidence="2" id="KW-0067">ATP-binding</keyword>
<proteinExistence type="predicted"/>
<dbReference type="SUPFAM" id="SSF52540">
    <property type="entry name" value="P-loop containing nucleoside triphosphate hydrolases"/>
    <property type="match status" value="1"/>
</dbReference>
<evidence type="ECO:0000256" key="2">
    <source>
        <dbReference type="ARBA" id="ARBA00022840"/>
    </source>
</evidence>
<organism evidence="4 5">
    <name type="scientific">Anaerococcus prevotii (strain ATCC 9321 / DSM 20548 / JCM 6508 / NCTC 11806 / PC1)</name>
    <name type="common">Peptostreptococcus prevotii</name>
    <name type="synonym">Peptococcus prevotii</name>
    <dbReference type="NCBI Taxonomy" id="525919"/>
    <lineage>
        <taxon>Bacteria</taxon>
        <taxon>Bacillati</taxon>
        <taxon>Bacillota</taxon>
        <taxon>Tissierellia</taxon>
        <taxon>Tissierellales</taxon>
        <taxon>Peptoniphilaceae</taxon>
        <taxon>Anaerococcus</taxon>
    </lineage>
</organism>
<dbReference type="KEGG" id="apr:Apre_0351"/>
<accession>C7RFY9</accession>
<evidence type="ECO:0000256" key="1">
    <source>
        <dbReference type="ARBA" id="ARBA00022741"/>
    </source>
</evidence>
<dbReference type="InterPro" id="IPR027417">
    <property type="entry name" value="P-loop_NTPase"/>
</dbReference>
<dbReference type="Proteomes" id="UP000002294">
    <property type="component" value="Chromosome"/>
</dbReference>
<keyword evidence="5" id="KW-1185">Reference proteome</keyword>
<dbReference type="InterPro" id="IPR001270">
    <property type="entry name" value="ClpA/B"/>
</dbReference>
<dbReference type="SMART" id="SM00382">
    <property type="entry name" value="AAA"/>
    <property type="match status" value="1"/>
</dbReference>
<dbReference type="eggNOG" id="COG0542">
    <property type="taxonomic scope" value="Bacteria"/>
</dbReference>
<evidence type="ECO:0000313" key="5">
    <source>
        <dbReference type="Proteomes" id="UP000002294"/>
    </source>
</evidence>
<evidence type="ECO:0000259" key="3">
    <source>
        <dbReference type="SMART" id="SM00382"/>
    </source>
</evidence>